<organism evidence="2">
    <name type="scientific">freshwater metagenome</name>
    <dbReference type="NCBI Taxonomy" id="449393"/>
    <lineage>
        <taxon>unclassified sequences</taxon>
        <taxon>metagenomes</taxon>
        <taxon>ecological metagenomes</taxon>
    </lineage>
</organism>
<protein>
    <submittedName>
        <fullName evidence="2">Unannotated protein</fullName>
    </submittedName>
</protein>
<sequence>MATSENVPVVLIHGWAGNFTDTWQKPGIDALLADIGREVVGLNLLGHGDQDKPHEPEAYSALPEWLLENLPQKPVVDVVGFSLGALTTLRALIADPNRFGKVVLAGIGDGVFSPSDPAGNRRIVDALEGRAGEDDTFARMFANYGNTPGNDVLALTAIMKRPAAEPIDPSVLGAIENEVLVVIGDKDFTAPATKLANAFPNGKLVVLRNTDHFATTESFSFIDALLDFLA</sequence>
<reference evidence="2" key="1">
    <citation type="submission" date="2020-05" db="EMBL/GenBank/DDBJ databases">
        <authorList>
            <person name="Chiriac C."/>
            <person name="Salcher M."/>
            <person name="Ghai R."/>
            <person name="Kavagutti S V."/>
        </authorList>
    </citation>
    <scope>NUCLEOTIDE SEQUENCE</scope>
</reference>
<dbReference type="PANTHER" id="PTHR43689">
    <property type="entry name" value="HYDROLASE"/>
    <property type="match status" value="1"/>
</dbReference>
<dbReference type="Gene3D" id="3.40.50.1820">
    <property type="entry name" value="alpha/beta hydrolase"/>
    <property type="match status" value="1"/>
</dbReference>
<evidence type="ECO:0000313" key="2">
    <source>
        <dbReference type="EMBL" id="CAB4598762.1"/>
    </source>
</evidence>
<dbReference type="SUPFAM" id="SSF53474">
    <property type="entry name" value="alpha/beta-Hydrolases"/>
    <property type="match status" value="1"/>
</dbReference>
<dbReference type="Pfam" id="PF00561">
    <property type="entry name" value="Abhydrolase_1"/>
    <property type="match status" value="1"/>
</dbReference>
<feature type="domain" description="AB hydrolase-1" evidence="1">
    <location>
        <begin position="8"/>
        <end position="117"/>
    </location>
</feature>
<dbReference type="EMBL" id="CAEZUL010000053">
    <property type="protein sequence ID" value="CAB4598762.1"/>
    <property type="molecule type" value="Genomic_DNA"/>
</dbReference>
<gene>
    <name evidence="2" type="ORF">UFOPK1808_00616</name>
</gene>
<proteinExistence type="predicted"/>
<accession>A0A6J6GBW0</accession>
<dbReference type="PANTHER" id="PTHR43689:SF8">
    <property type="entry name" value="ALPHA_BETA-HYDROLASES SUPERFAMILY PROTEIN"/>
    <property type="match status" value="1"/>
</dbReference>
<dbReference type="AlphaFoldDB" id="A0A6J6GBW0"/>
<dbReference type="InterPro" id="IPR000073">
    <property type="entry name" value="AB_hydrolase_1"/>
</dbReference>
<name>A0A6J6GBW0_9ZZZZ</name>
<dbReference type="InterPro" id="IPR029058">
    <property type="entry name" value="AB_hydrolase_fold"/>
</dbReference>
<evidence type="ECO:0000259" key="1">
    <source>
        <dbReference type="Pfam" id="PF00561"/>
    </source>
</evidence>